<evidence type="ECO:0000256" key="5">
    <source>
        <dbReference type="SAM" id="SignalP"/>
    </source>
</evidence>
<keyword evidence="5" id="KW-0732">Signal</keyword>
<feature type="region of interest" description="Disordered" evidence="4">
    <location>
        <begin position="441"/>
        <end position="463"/>
    </location>
</feature>
<evidence type="ECO:0000256" key="3">
    <source>
        <dbReference type="ARBA" id="ARBA00022786"/>
    </source>
</evidence>
<sequence length="536" mass="55961">MSKLRNCTGALLLLALGAQQSILATDVLAANTTGMNPPVDRLRQQFQPPESTLQIAQANNAIYVSPNADSSGDGSQAAPFRTITAALNSSLQPGTVIQLASGTYSVASGEVFPLKIPTGVILRGDPSNKGAGIVIRGGGRFVSPTFASQNVAIAVGSNAQVEGITVSNSNPRGYGLWVESSKNVTIANNTFTSNTHDGVFLTGSANAAIANNLFTRNTGSGISAVGVSTGEITGNTFDNTGFGLSIGQRSQVVLIDNRIINNVDGIVISNDAQPTLRGNLIANNNRNGLVVLRGSNGQTGPDLGITSNPGKNVFRDNREKDINNASDIALIAAGNQINSSRVNGALNLYASTSPVILPERIVEPPRVPSVPPRTPIAPLVARSQDPVVIPTEPPQTTQSPIVPVEPSTTPPTGNPVRSTTVPPVATSTAPTTILIERDLPPVRSTTGSTNVYTPTPVAPRVAMDPRTGKPIQFRVVVPLTSPLLAERVRAIVPDAFLNPSRSQIQVGAYSDRKDADAQVQKLSQSGVKAIVEPFNR</sequence>
<dbReference type="Gene3D" id="2.160.20.10">
    <property type="entry name" value="Single-stranded right-handed beta-helix, Pectin lyase-like"/>
    <property type="match status" value="1"/>
</dbReference>
<organism evidence="7 8">
    <name type="scientific">Tumidithrix elongata BACA0141</name>
    <dbReference type="NCBI Taxonomy" id="2716417"/>
    <lineage>
        <taxon>Bacteria</taxon>
        <taxon>Bacillati</taxon>
        <taxon>Cyanobacteriota</taxon>
        <taxon>Cyanophyceae</taxon>
        <taxon>Pseudanabaenales</taxon>
        <taxon>Pseudanabaenaceae</taxon>
        <taxon>Tumidithrix</taxon>
        <taxon>Tumidithrix elongata</taxon>
    </lineage>
</organism>
<comment type="pathway">
    <text evidence="1">Protein modification; protein ubiquitination.</text>
</comment>
<dbReference type="InterPro" id="IPR051550">
    <property type="entry name" value="SCF-Subunits/Alg-Epimerases"/>
</dbReference>
<dbReference type="RefSeq" id="WP_330481676.1">
    <property type="nucleotide sequence ID" value="NZ_JAZBJZ010000002.1"/>
</dbReference>
<comment type="caution">
    <text evidence="7">The sequence shown here is derived from an EMBL/GenBank/DDBJ whole genome shotgun (WGS) entry which is preliminary data.</text>
</comment>
<evidence type="ECO:0000313" key="7">
    <source>
        <dbReference type="EMBL" id="MEE3715255.1"/>
    </source>
</evidence>
<evidence type="ECO:0000259" key="6">
    <source>
        <dbReference type="PROSITE" id="PS51724"/>
    </source>
</evidence>
<feature type="compositionally biased region" description="Polar residues" evidence="4">
    <location>
        <begin position="443"/>
        <end position="453"/>
    </location>
</feature>
<protein>
    <submittedName>
        <fullName evidence="7">DUF1565 domain-containing protein</fullName>
    </submittedName>
</protein>
<feature type="region of interest" description="Disordered" evidence="4">
    <location>
        <begin position="392"/>
        <end position="425"/>
    </location>
</feature>
<name>A0AAW9PVS0_9CYAN</name>
<dbReference type="EMBL" id="JAZBJZ010000002">
    <property type="protein sequence ID" value="MEE3715255.1"/>
    <property type="molecule type" value="Genomic_DNA"/>
</dbReference>
<keyword evidence="2" id="KW-0677">Repeat</keyword>
<dbReference type="InterPro" id="IPR006626">
    <property type="entry name" value="PbH1"/>
</dbReference>
<dbReference type="AlphaFoldDB" id="A0AAW9PVS0"/>
<evidence type="ECO:0000256" key="4">
    <source>
        <dbReference type="SAM" id="MobiDB-lite"/>
    </source>
</evidence>
<keyword evidence="3" id="KW-0833">Ubl conjugation pathway</keyword>
<dbReference type="PANTHER" id="PTHR22990">
    <property type="entry name" value="F-BOX ONLY PROTEIN"/>
    <property type="match status" value="1"/>
</dbReference>
<dbReference type="SUPFAM" id="SSF51126">
    <property type="entry name" value="Pectin lyase-like"/>
    <property type="match status" value="1"/>
</dbReference>
<evidence type="ECO:0000256" key="1">
    <source>
        <dbReference type="ARBA" id="ARBA00004906"/>
    </source>
</evidence>
<dbReference type="Proteomes" id="UP001333818">
    <property type="component" value="Unassembled WGS sequence"/>
</dbReference>
<feature type="signal peptide" evidence="5">
    <location>
        <begin position="1"/>
        <end position="29"/>
    </location>
</feature>
<keyword evidence="8" id="KW-1185">Reference proteome</keyword>
<dbReference type="SMART" id="SM00710">
    <property type="entry name" value="PbH1"/>
    <property type="match status" value="6"/>
</dbReference>
<dbReference type="InterPro" id="IPR012334">
    <property type="entry name" value="Pectin_lyas_fold"/>
</dbReference>
<dbReference type="InterPro" id="IPR011050">
    <property type="entry name" value="Pectin_lyase_fold/virulence"/>
</dbReference>
<accession>A0AAW9PVS0</accession>
<dbReference type="InterPro" id="IPR007730">
    <property type="entry name" value="SPOR-like_dom"/>
</dbReference>
<dbReference type="PROSITE" id="PS51724">
    <property type="entry name" value="SPOR"/>
    <property type="match status" value="1"/>
</dbReference>
<dbReference type="InterPro" id="IPR022441">
    <property type="entry name" value="Para_beta_helix_rpt-2"/>
</dbReference>
<dbReference type="GO" id="GO:0042834">
    <property type="term" value="F:peptidoglycan binding"/>
    <property type="evidence" value="ECO:0007669"/>
    <property type="project" value="InterPro"/>
</dbReference>
<feature type="compositionally biased region" description="Polar residues" evidence="4">
    <location>
        <begin position="394"/>
        <end position="407"/>
    </location>
</feature>
<dbReference type="NCBIfam" id="TIGR03804">
    <property type="entry name" value="para_beta_helix"/>
    <property type="match status" value="3"/>
</dbReference>
<feature type="domain" description="SPOR" evidence="6">
    <location>
        <begin position="496"/>
        <end position="536"/>
    </location>
</feature>
<evidence type="ECO:0000256" key="2">
    <source>
        <dbReference type="ARBA" id="ARBA00022737"/>
    </source>
</evidence>
<dbReference type="PANTHER" id="PTHR22990:SF15">
    <property type="entry name" value="F-BOX ONLY PROTEIN 10"/>
    <property type="match status" value="1"/>
</dbReference>
<feature type="chain" id="PRO_5043454765" evidence="5">
    <location>
        <begin position="30"/>
        <end position="536"/>
    </location>
</feature>
<dbReference type="InterPro" id="IPR011459">
    <property type="entry name" value="DUF1565"/>
</dbReference>
<proteinExistence type="predicted"/>
<dbReference type="Pfam" id="PF07602">
    <property type="entry name" value="DUF1565"/>
    <property type="match status" value="1"/>
</dbReference>
<reference evidence="7" key="1">
    <citation type="submission" date="2024-01" db="EMBL/GenBank/DDBJ databases">
        <title>Bank of Algae and Cyanobacteria of the Azores (BACA) strain genomes.</title>
        <authorList>
            <person name="Luz R."/>
            <person name="Cordeiro R."/>
            <person name="Fonseca A."/>
            <person name="Goncalves V."/>
        </authorList>
    </citation>
    <scope>NUCLEOTIDE SEQUENCE</scope>
    <source>
        <strain evidence="7">BACA0141</strain>
    </source>
</reference>
<evidence type="ECO:0000313" key="8">
    <source>
        <dbReference type="Proteomes" id="UP001333818"/>
    </source>
</evidence>
<gene>
    <name evidence="7" type="ORF">V2H45_00690</name>
</gene>